<reference evidence="5" key="1">
    <citation type="submission" date="2023-02" db="EMBL/GenBank/DDBJ databases">
        <title>Detection, antimicrobial susceptibility and genomic characterization of NDM-producing species of Morganellaceae, Yersiniaceae, and Enterobacteriaceae other than Klebsiella.</title>
        <authorList>
            <person name="Camargo C.H."/>
            <person name="Sacchi C.T."/>
            <person name="Campos K.R."/>
        </authorList>
    </citation>
    <scope>NUCLEOTIDE SEQUENCE</scope>
    <source>
        <strain evidence="5">1189_21</strain>
    </source>
</reference>
<dbReference type="GO" id="GO:0003677">
    <property type="term" value="F:DNA binding"/>
    <property type="evidence" value="ECO:0007669"/>
    <property type="project" value="UniProtKB-KW"/>
</dbReference>
<keyword evidence="4" id="KW-0804">Transcription</keyword>
<evidence type="ECO:0000313" key="6">
    <source>
        <dbReference type="Proteomes" id="UP001182247"/>
    </source>
</evidence>
<comment type="similarity">
    <text evidence="1">Belongs to the phage antitermination Q type 1 family.</text>
</comment>
<dbReference type="AlphaFoldDB" id="A0AAE4JQX8"/>
<evidence type="ECO:0000256" key="1">
    <source>
        <dbReference type="ARBA" id="ARBA00010234"/>
    </source>
</evidence>
<keyword evidence="3" id="KW-0238">DNA-binding</keyword>
<evidence type="ECO:0000256" key="4">
    <source>
        <dbReference type="ARBA" id="ARBA00023163"/>
    </source>
</evidence>
<proteinExistence type="inferred from homology"/>
<dbReference type="GO" id="GO:0060567">
    <property type="term" value="P:negative regulation of termination of DNA-templated transcription"/>
    <property type="evidence" value="ECO:0007669"/>
    <property type="project" value="InterPro"/>
</dbReference>
<evidence type="ECO:0000256" key="2">
    <source>
        <dbReference type="ARBA" id="ARBA00023015"/>
    </source>
</evidence>
<dbReference type="Proteomes" id="UP001182247">
    <property type="component" value="Unassembled WGS sequence"/>
</dbReference>
<evidence type="ECO:0000313" key="5">
    <source>
        <dbReference type="EMBL" id="MDS0900555.1"/>
    </source>
</evidence>
<keyword evidence="2" id="KW-0805">Transcription regulation</keyword>
<dbReference type="RefSeq" id="WP_096862226.1">
    <property type="nucleotide sequence ID" value="NZ_CP026046.1"/>
</dbReference>
<accession>A0AAE4JQX8</accession>
<organism evidence="5 6">
    <name type="scientific">Morganella morganii</name>
    <name type="common">Proteus morganii</name>
    <dbReference type="NCBI Taxonomy" id="582"/>
    <lineage>
        <taxon>Bacteria</taxon>
        <taxon>Pseudomonadati</taxon>
        <taxon>Pseudomonadota</taxon>
        <taxon>Gammaproteobacteria</taxon>
        <taxon>Enterobacterales</taxon>
        <taxon>Morganellaceae</taxon>
        <taxon>Morganella</taxon>
    </lineage>
</organism>
<sequence length="125" mass="14107">MSDIQQSSECLVMSRSIKDWLEAWGNWSSSRTGTEYKGVSYMSGSSSGNRPWLDDIEGMVIDQAVGSLKKYDIDGYNIICLHYQHHFSFRAIGKNMGKRHQYVSDYCERAEAYIAGVIHATLKAA</sequence>
<protein>
    <submittedName>
        <fullName evidence="5">Antiterminator Q family protein</fullName>
    </submittedName>
</protein>
<dbReference type="EMBL" id="JAPKIY010000085">
    <property type="protein sequence ID" value="MDS0900555.1"/>
    <property type="molecule type" value="Genomic_DNA"/>
</dbReference>
<comment type="caution">
    <text evidence="5">The sequence shown here is derived from an EMBL/GenBank/DDBJ whole genome shotgun (WGS) entry which is preliminary data.</text>
</comment>
<dbReference type="Pfam" id="PF06530">
    <property type="entry name" value="Phage_antitermQ"/>
    <property type="match status" value="1"/>
</dbReference>
<evidence type="ECO:0000256" key="3">
    <source>
        <dbReference type="ARBA" id="ARBA00023125"/>
    </source>
</evidence>
<dbReference type="InterPro" id="IPR010534">
    <property type="entry name" value="Phage_933W_GpQ"/>
</dbReference>
<gene>
    <name evidence="5" type="ORF">OSC06_21710</name>
</gene>
<name>A0AAE4JQX8_MORMO</name>